<keyword evidence="2" id="KW-1185">Reference proteome</keyword>
<dbReference type="PATRIC" id="fig|1203610.3.peg.90"/>
<comment type="caution">
    <text evidence="1">The sequence shown here is derived from an EMBL/GenBank/DDBJ whole genome shotgun (WGS) entry which is preliminary data.</text>
</comment>
<organism evidence="1 2">
    <name type="scientific">Parabacteroides gordonii MS-1 = DSM 23371</name>
    <dbReference type="NCBI Taxonomy" id="1203610"/>
    <lineage>
        <taxon>Bacteria</taxon>
        <taxon>Pseudomonadati</taxon>
        <taxon>Bacteroidota</taxon>
        <taxon>Bacteroidia</taxon>
        <taxon>Bacteroidales</taxon>
        <taxon>Tannerellaceae</taxon>
        <taxon>Parabacteroides</taxon>
    </lineage>
</organism>
<sequence length="37" mass="4304">MKFSLYEIIRVSFKLTSLIATGNYQGFNVDVQQVFFV</sequence>
<reference evidence="1 2" key="1">
    <citation type="submission" date="2013-04" db="EMBL/GenBank/DDBJ databases">
        <title>The Genome Sequence of Parabacteroides gordonii DSM 23371.</title>
        <authorList>
            <consortium name="The Broad Institute Genomics Platform"/>
            <person name="Earl A."/>
            <person name="Ward D."/>
            <person name="Feldgarden M."/>
            <person name="Gevers D."/>
            <person name="Martens E."/>
            <person name="Sakamoto M."/>
            <person name="Benno Y."/>
            <person name="Suzuki N."/>
            <person name="Matsunaga N."/>
            <person name="Koshihara K."/>
            <person name="Seki M."/>
            <person name="Komiya H."/>
            <person name="Walker B."/>
            <person name="Young S."/>
            <person name="Zeng Q."/>
            <person name="Gargeya S."/>
            <person name="Fitzgerald M."/>
            <person name="Haas B."/>
            <person name="Abouelleil A."/>
            <person name="Allen A.W."/>
            <person name="Alvarado L."/>
            <person name="Arachchi H.M."/>
            <person name="Berlin A.M."/>
            <person name="Chapman S.B."/>
            <person name="Gainer-Dewar J."/>
            <person name="Goldberg J."/>
            <person name="Griggs A."/>
            <person name="Gujja S."/>
            <person name="Hansen M."/>
            <person name="Howarth C."/>
            <person name="Imamovic A."/>
            <person name="Ireland A."/>
            <person name="Larimer J."/>
            <person name="McCowan C."/>
            <person name="Murphy C."/>
            <person name="Pearson M."/>
            <person name="Poon T.W."/>
            <person name="Priest M."/>
            <person name="Roberts A."/>
            <person name="Saif S."/>
            <person name="Shea T."/>
            <person name="Sisk P."/>
            <person name="Sykes S."/>
            <person name="Wortman J."/>
            <person name="Nusbaum C."/>
            <person name="Birren B."/>
        </authorList>
    </citation>
    <scope>NUCLEOTIDE SEQUENCE [LARGE SCALE GENOMIC DNA]</scope>
    <source>
        <strain evidence="1 2">MS-1</strain>
    </source>
</reference>
<gene>
    <name evidence="1" type="ORF">HMPREF1536_00084</name>
</gene>
<name>A0A0F5JSV7_9BACT</name>
<dbReference type="EMBL" id="AQHW01000001">
    <property type="protein sequence ID" value="KKB60710.1"/>
    <property type="molecule type" value="Genomic_DNA"/>
</dbReference>
<evidence type="ECO:0000313" key="2">
    <source>
        <dbReference type="Proteomes" id="UP000033035"/>
    </source>
</evidence>
<proteinExistence type="predicted"/>
<dbReference type="Proteomes" id="UP000033035">
    <property type="component" value="Unassembled WGS sequence"/>
</dbReference>
<dbReference type="STRING" id="1203610.HMPREF1536_00084"/>
<evidence type="ECO:0000313" key="1">
    <source>
        <dbReference type="EMBL" id="KKB60710.1"/>
    </source>
</evidence>
<protein>
    <submittedName>
        <fullName evidence="1">Uncharacterized protein</fullName>
    </submittedName>
</protein>
<dbReference type="AlphaFoldDB" id="A0A0F5JSV7"/>
<dbReference type="HOGENOM" id="CLU_3340370_0_0_10"/>
<accession>A0A0F5JSV7</accession>